<evidence type="ECO:0000256" key="3">
    <source>
        <dbReference type="ARBA" id="ARBA00022989"/>
    </source>
</evidence>
<dbReference type="InterPro" id="IPR002035">
    <property type="entry name" value="VWF_A"/>
</dbReference>
<evidence type="ECO:0000313" key="7">
    <source>
        <dbReference type="EMBL" id="KKN51184.1"/>
    </source>
</evidence>
<feature type="domain" description="VWFA" evidence="6">
    <location>
        <begin position="85"/>
        <end position="229"/>
    </location>
</feature>
<dbReference type="EMBL" id="LAZR01001075">
    <property type="protein sequence ID" value="KKN51184.1"/>
    <property type="molecule type" value="Genomic_DNA"/>
</dbReference>
<feature type="transmembrane region" description="Helical" evidence="5">
    <location>
        <begin position="308"/>
        <end position="328"/>
    </location>
</feature>
<evidence type="ECO:0000256" key="2">
    <source>
        <dbReference type="ARBA" id="ARBA00022692"/>
    </source>
</evidence>
<feature type="transmembrane region" description="Helical" evidence="5">
    <location>
        <begin position="47"/>
        <end position="72"/>
    </location>
</feature>
<evidence type="ECO:0000256" key="5">
    <source>
        <dbReference type="SAM" id="Phobius"/>
    </source>
</evidence>
<feature type="transmembrane region" description="Helical" evidence="5">
    <location>
        <begin position="6"/>
        <end position="26"/>
    </location>
</feature>
<dbReference type="PANTHER" id="PTHR22550:SF5">
    <property type="entry name" value="LEUCINE ZIPPER PROTEIN 4"/>
    <property type="match status" value="1"/>
</dbReference>
<evidence type="ECO:0000256" key="1">
    <source>
        <dbReference type="ARBA" id="ARBA00022475"/>
    </source>
</evidence>
<evidence type="ECO:0000259" key="6">
    <source>
        <dbReference type="PROSITE" id="PS50234"/>
    </source>
</evidence>
<dbReference type="Pfam" id="PF13519">
    <property type="entry name" value="VWA_2"/>
    <property type="match status" value="1"/>
</dbReference>
<reference evidence="7" key="1">
    <citation type="journal article" date="2015" name="Nature">
        <title>Complex archaea that bridge the gap between prokaryotes and eukaryotes.</title>
        <authorList>
            <person name="Spang A."/>
            <person name="Saw J.H."/>
            <person name="Jorgensen S.L."/>
            <person name="Zaremba-Niedzwiedzka K."/>
            <person name="Martijn J."/>
            <person name="Lind A.E."/>
            <person name="van Eijk R."/>
            <person name="Schleper C."/>
            <person name="Guy L."/>
            <person name="Ettema T.J."/>
        </authorList>
    </citation>
    <scope>NUCLEOTIDE SEQUENCE</scope>
</reference>
<gene>
    <name evidence="7" type="ORF">LCGC14_0625240</name>
</gene>
<dbReference type="SUPFAM" id="SSF53300">
    <property type="entry name" value="vWA-like"/>
    <property type="match status" value="1"/>
</dbReference>
<dbReference type="InterPro" id="IPR036465">
    <property type="entry name" value="vWFA_dom_sf"/>
</dbReference>
<sequence>MTLFGFQWASPLALYLLPLIALPWFTHRLEKTIVWNKFVPVDPISNMIGLTFKIMASLVLACLILSLAGPYLPEKKVERVGEGAEVVVLVDRSRSMDDAFAIKGQLIMGKVGGEDSKRRVAKKYLQEFIDKRPDDRFGFVLFSDKALDLLPLSYNKQTIHATVDASALGKGLSETNIAKALIKAAEMYQGQTYRGSRIVVLVSDGGQEFSDEDKAQITELYKQENLTLYWLYMRTLTGMTLDKTPGENDRWGATPERKLHTFFKSIGIPYLPFEIGSMKSFSEAIDTIDKQQYQTMIVEETLPKENKAYLFLIIGLVLMLILMLAQFYTAWGVRKAHETITTESAGF</sequence>
<dbReference type="SMART" id="SM00327">
    <property type="entry name" value="VWA"/>
    <property type="match status" value="1"/>
</dbReference>
<dbReference type="Gene3D" id="3.40.50.410">
    <property type="entry name" value="von Willebrand factor, type A domain"/>
    <property type="match status" value="1"/>
</dbReference>
<accession>A0A0F9R8L9</accession>
<proteinExistence type="predicted"/>
<comment type="caution">
    <text evidence="7">The sequence shown here is derived from an EMBL/GenBank/DDBJ whole genome shotgun (WGS) entry which is preliminary data.</text>
</comment>
<keyword evidence="2 5" id="KW-0812">Transmembrane</keyword>
<keyword evidence="3 5" id="KW-1133">Transmembrane helix</keyword>
<keyword evidence="1" id="KW-1003">Cell membrane</keyword>
<name>A0A0F9R8L9_9ZZZZ</name>
<dbReference type="PANTHER" id="PTHR22550">
    <property type="entry name" value="SPORE GERMINATION PROTEIN"/>
    <property type="match status" value="1"/>
</dbReference>
<keyword evidence="4 5" id="KW-0472">Membrane</keyword>
<evidence type="ECO:0000256" key="4">
    <source>
        <dbReference type="ARBA" id="ARBA00023136"/>
    </source>
</evidence>
<dbReference type="InterPro" id="IPR050768">
    <property type="entry name" value="UPF0353/GerABKA_families"/>
</dbReference>
<dbReference type="PROSITE" id="PS50234">
    <property type="entry name" value="VWFA"/>
    <property type="match status" value="1"/>
</dbReference>
<dbReference type="AlphaFoldDB" id="A0A0F9R8L9"/>
<organism evidence="7">
    <name type="scientific">marine sediment metagenome</name>
    <dbReference type="NCBI Taxonomy" id="412755"/>
    <lineage>
        <taxon>unclassified sequences</taxon>
        <taxon>metagenomes</taxon>
        <taxon>ecological metagenomes</taxon>
    </lineage>
</organism>
<dbReference type="CDD" id="cd00198">
    <property type="entry name" value="vWFA"/>
    <property type="match status" value="1"/>
</dbReference>
<protein>
    <recommendedName>
        <fullName evidence="6">VWFA domain-containing protein</fullName>
    </recommendedName>
</protein>